<evidence type="ECO:0000313" key="9">
    <source>
        <dbReference type="Proteomes" id="UP000000269"/>
    </source>
</evidence>
<keyword evidence="2" id="KW-0639">Primosome</keyword>
<dbReference type="PROSITE" id="PS50880">
    <property type="entry name" value="TOPRIM"/>
    <property type="match status" value="1"/>
</dbReference>
<keyword evidence="4" id="KW-0548">Nucleotidyltransferase</keyword>
<reference evidence="9" key="1">
    <citation type="submission" date="2007-10" db="EMBL/GenBank/DDBJ databases">
        <title>Complete genome of Alkaliphilus oremlandii OhILAs.</title>
        <authorList>
            <person name="Copeland A."/>
            <person name="Lucas S."/>
            <person name="Lapidus A."/>
            <person name="Barry K."/>
            <person name="Detter J.C."/>
            <person name="Glavina del Rio T."/>
            <person name="Hammon N."/>
            <person name="Israni S."/>
            <person name="Dalin E."/>
            <person name="Tice H."/>
            <person name="Pitluck S."/>
            <person name="Chain P."/>
            <person name="Malfatti S."/>
            <person name="Shin M."/>
            <person name="Vergez L."/>
            <person name="Schmutz J."/>
            <person name="Larimer F."/>
            <person name="Land M."/>
            <person name="Hauser L."/>
            <person name="Kyrpides N."/>
            <person name="Mikhailova N."/>
            <person name="Stolz J.F."/>
            <person name="Dawson A."/>
            <person name="Fisher E."/>
            <person name="Crable B."/>
            <person name="Perera E."/>
            <person name="Lisak J."/>
            <person name="Ranganathan M."/>
            <person name="Basu P."/>
            <person name="Richardson P."/>
        </authorList>
    </citation>
    <scope>NUCLEOTIDE SEQUENCE [LARGE SCALE GENOMIC DNA]</scope>
    <source>
        <strain evidence="9">OhILAs</strain>
    </source>
</reference>
<dbReference type="GO" id="GO:1990077">
    <property type="term" value="C:primosome complex"/>
    <property type="evidence" value="ECO:0007669"/>
    <property type="project" value="UniProtKB-KW"/>
</dbReference>
<dbReference type="Proteomes" id="UP000000269">
    <property type="component" value="Chromosome"/>
</dbReference>
<dbReference type="InterPro" id="IPR002694">
    <property type="entry name" value="Znf_CHC2"/>
</dbReference>
<dbReference type="SUPFAM" id="SSF56731">
    <property type="entry name" value="DNA primase core"/>
    <property type="match status" value="1"/>
</dbReference>
<dbReference type="InterPro" id="IPR006171">
    <property type="entry name" value="TOPRIM_dom"/>
</dbReference>
<dbReference type="RefSeq" id="WP_012159771.1">
    <property type="nucleotide sequence ID" value="NC_009922.1"/>
</dbReference>
<keyword evidence="5" id="KW-0235">DNA replication</keyword>
<dbReference type="GO" id="GO:0003677">
    <property type="term" value="F:DNA binding"/>
    <property type="evidence" value="ECO:0007669"/>
    <property type="project" value="InterPro"/>
</dbReference>
<dbReference type="GO" id="GO:0008270">
    <property type="term" value="F:zinc ion binding"/>
    <property type="evidence" value="ECO:0007669"/>
    <property type="project" value="InterPro"/>
</dbReference>
<evidence type="ECO:0000259" key="7">
    <source>
        <dbReference type="PROSITE" id="PS50880"/>
    </source>
</evidence>
<keyword evidence="3" id="KW-0808">Transferase</keyword>
<evidence type="ECO:0000256" key="2">
    <source>
        <dbReference type="ARBA" id="ARBA00022515"/>
    </source>
</evidence>
<dbReference type="AlphaFoldDB" id="A8MI27"/>
<dbReference type="Pfam" id="PF13154">
    <property type="entry name" value="DUF3991"/>
    <property type="match status" value="1"/>
</dbReference>
<accession>A8MI27</accession>
<dbReference type="OrthoDB" id="9802530at2"/>
<sequence>MAYEKRRFTEEQIQFANNINLLEYAKQSFDVKKVGINSYKIEGHGGLHINPETNRWNCFSQSKGGGPIQFVMFTENKSWVEAVKKFLGVSSSNTYVNRKDFLREEPKGKLILPEKNSTYKHMMAYLIRTRKIDKDIVYRLVKDKKLYEDKYKNCVFVGYNDKGEAGYASIRGTNTNVERFRGDVKNSDKAYSFCMEGIKNSSKVYVFESPIDLMSYLTIKKLNSNNSFKLNDHLLSLGGLSVKALEKYLIKHPNIKEINLCLDNDREGIMAANRLREKYKDRFVVNIEHPNKKDYNEDLQNLSIVDERKEKDVVNQETKVGSDNLKPQLVSMEELNRILDDREQYGKFIAPIHSDKSLDHPDQKWMAVVNLETEDRNYFEVSSDYSSCIKWLNDLWERERDEDDYWLHR</sequence>
<evidence type="ECO:0000256" key="3">
    <source>
        <dbReference type="ARBA" id="ARBA00022679"/>
    </source>
</evidence>
<keyword evidence="6" id="KW-0804">Transcription</keyword>
<dbReference type="SUPFAM" id="SSF57783">
    <property type="entry name" value="Zinc beta-ribbon"/>
    <property type="match status" value="1"/>
</dbReference>
<dbReference type="CDD" id="cd00188">
    <property type="entry name" value="TOPRIM"/>
    <property type="match status" value="1"/>
</dbReference>
<dbReference type="HOGENOM" id="CLU_027621_2_0_9"/>
<evidence type="ECO:0000256" key="4">
    <source>
        <dbReference type="ARBA" id="ARBA00022695"/>
    </source>
</evidence>
<gene>
    <name evidence="8" type="ordered locus">Clos_1919</name>
</gene>
<evidence type="ECO:0000313" key="8">
    <source>
        <dbReference type="EMBL" id="ABW19459.1"/>
    </source>
</evidence>
<evidence type="ECO:0000256" key="1">
    <source>
        <dbReference type="ARBA" id="ARBA00022478"/>
    </source>
</evidence>
<dbReference type="SMART" id="SM00400">
    <property type="entry name" value="ZnF_CHCC"/>
    <property type="match status" value="1"/>
</dbReference>
<dbReference type="InterPro" id="IPR036977">
    <property type="entry name" value="DNA_primase_Znf_CHC2"/>
</dbReference>
<dbReference type="EMBL" id="CP000853">
    <property type="protein sequence ID" value="ABW19459.1"/>
    <property type="molecule type" value="Genomic_DNA"/>
</dbReference>
<proteinExistence type="predicted"/>
<dbReference type="Gene3D" id="3.40.1360.10">
    <property type="match status" value="1"/>
</dbReference>
<dbReference type="GO" id="GO:0000428">
    <property type="term" value="C:DNA-directed RNA polymerase complex"/>
    <property type="evidence" value="ECO:0007669"/>
    <property type="project" value="UniProtKB-KW"/>
</dbReference>
<dbReference type="Pfam" id="PF13155">
    <property type="entry name" value="Toprim_2"/>
    <property type="match status" value="1"/>
</dbReference>
<dbReference type="KEGG" id="aoe:Clos_1919"/>
<dbReference type="Gene3D" id="3.90.580.10">
    <property type="entry name" value="Zinc finger, CHC2-type domain"/>
    <property type="match status" value="1"/>
</dbReference>
<dbReference type="GO" id="GO:0006269">
    <property type="term" value="P:DNA replication, synthesis of primer"/>
    <property type="evidence" value="ECO:0007669"/>
    <property type="project" value="UniProtKB-KW"/>
</dbReference>
<name>A8MI27_ALKOO</name>
<dbReference type="STRING" id="350688.Clos_1919"/>
<organism evidence="8 9">
    <name type="scientific">Alkaliphilus oremlandii (strain OhILAs)</name>
    <name type="common">Clostridium oremlandii (strain OhILAs)</name>
    <dbReference type="NCBI Taxonomy" id="350688"/>
    <lineage>
        <taxon>Bacteria</taxon>
        <taxon>Bacillati</taxon>
        <taxon>Bacillota</taxon>
        <taxon>Clostridia</taxon>
        <taxon>Peptostreptococcales</taxon>
        <taxon>Natronincolaceae</taxon>
        <taxon>Alkaliphilus</taxon>
    </lineage>
</organism>
<keyword evidence="9" id="KW-1185">Reference proteome</keyword>
<protein>
    <submittedName>
        <fullName evidence="8">Zinc finger CHC2-family protein</fullName>
    </submittedName>
</protein>
<dbReference type="eggNOG" id="COG0358">
    <property type="taxonomic scope" value="Bacteria"/>
</dbReference>
<evidence type="ECO:0000256" key="6">
    <source>
        <dbReference type="ARBA" id="ARBA00023163"/>
    </source>
</evidence>
<keyword evidence="1" id="KW-0240">DNA-directed RNA polymerase</keyword>
<dbReference type="InterPro" id="IPR025054">
    <property type="entry name" value="DUF3991"/>
</dbReference>
<evidence type="ECO:0000256" key="5">
    <source>
        <dbReference type="ARBA" id="ARBA00022705"/>
    </source>
</evidence>
<dbReference type="GO" id="GO:0003899">
    <property type="term" value="F:DNA-directed RNA polymerase activity"/>
    <property type="evidence" value="ECO:0007669"/>
    <property type="project" value="InterPro"/>
</dbReference>
<feature type="domain" description="Toprim" evidence="7">
    <location>
        <begin position="202"/>
        <end position="300"/>
    </location>
</feature>